<dbReference type="GO" id="GO:0006302">
    <property type="term" value="P:double-strand break repair"/>
    <property type="evidence" value="ECO:0007669"/>
    <property type="project" value="TreeGrafter"/>
</dbReference>
<feature type="domain" description="Helicase C-terminal" evidence="5">
    <location>
        <begin position="337"/>
        <end position="477"/>
    </location>
</feature>
<dbReference type="GO" id="GO:0043138">
    <property type="term" value="F:3'-5' DNA helicase activity"/>
    <property type="evidence" value="ECO:0007669"/>
    <property type="project" value="TreeGrafter"/>
</dbReference>
<name>A0A0A5G409_9BACI</name>
<evidence type="ECO:0000256" key="2">
    <source>
        <dbReference type="ARBA" id="ARBA00022840"/>
    </source>
</evidence>
<keyword evidence="1" id="KW-0547">Nucleotide-binding</keyword>
<accession>A0A0A5G409</accession>
<dbReference type="SUPFAM" id="SSF52540">
    <property type="entry name" value="P-loop containing nucleoside triphosphate hydrolases"/>
    <property type="match status" value="1"/>
</dbReference>
<protein>
    <recommendedName>
        <fullName evidence="8">Helicase</fullName>
    </recommendedName>
</protein>
<gene>
    <name evidence="6" type="ORF">N783_11505</name>
</gene>
<dbReference type="InterPro" id="IPR014001">
    <property type="entry name" value="Helicase_ATP-bd"/>
</dbReference>
<keyword evidence="3" id="KW-0238">DNA-binding</keyword>
<evidence type="ECO:0000313" key="7">
    <source>
        <dbReference type="Proteomes" id="UP000030403"/>
    </source>
</evidence>
<dbReference type="PROSITE" id="PS51194">
    <property type="entry name" value="HELICASE_CTER"/>
    <property type="match status" value="1"/>
</dbReference>
<dbReference type="InterPro" id="IPR001650">
    <property type="entry name" value="Helicase_C-like"/>
</dbReference>
<evidence type="ECO:0000256" key="3">
    <source>
        <dbReference type="ARBA" id="ARBA00023125"/>
    </source>
</evidence>
<proteinExistence type="predicted"/>
<reference evidence="6 7" key="1">
    <citation type="submission" date="2013-08" db="EMBL/GenBank/DDBJ databases">
        <authorList>
            <person name="Huang J."/>
            <person name="Wang G."/>
        </authorList>
    </citation>
    <scope>NUCLEOTIDE SEQUENCE [LARGE SCALE GENOMIC DNA]</scope>
    <source>
        <strain evidence="6 7">BH030004</strain>
    </source>
</reference>
<evidence type="ECO:0000256" key="1">
    <source>
        <dbReference type="ARBA" id="ARBA00022741"/>
    </source>
</evidence>
<dbReference type="GO" id="GO:0006270">
    <property type="term" value="P:DNA replication initiation"/>
    <property type="evidence" value="ECO:0007669"/>
    <property type="project" value="TreeGrafter"/>
</dbReference>
<dbReference type="Pfam" id="PF04851">
    <property type="entry name" value="ResIII"/>
    <property type="match status" value="1"/>
</dbReference>
<dbReference type="AlphaFoldDB" id="A0A0A5G409"/>
<dbReference type="GO" id="GO:0006310">
    <property type="term" value="P:DNA recombination"/>
    <property type="evidence" value="ECO:0007669"/>
    <property type="project" value="TreeGrafter"/>
</dbReference>
<keyword evidence="2" id="KW-0067">ATP-binding</keyword>
<dbReference type="SMART" id="SM00487">
    <property type="entry name" value="DEXDc"/>
    <property type="match status" value="1"/>
</dbReference>
<evidence type="ECO:0008006" key="8">
    <source>
        <dbReference type="Google" id="ProtNLM"/>
    </source>
</evidence>
<dbReference type="STRING" id="1385511.GCA_000425225_01874"/>
<feature type="domain" description="Helicase ATP-binding" evidence="4">
    <location>
        <begin position="153"/>
        <end position="305"/>
    </location>
</feature>
<organism evidence="6 7">
    <name type="scientific">Pontibacillus marinus BH030004 = DSM 16465</name>
    <dbReference type="NCBI Taxonomy" id="1385511"/>
    <lineage>
        <taxon>Bacteria</taxon>
        <taxon>Bacillati</taxon>
        <taxon>Bacillota</taxon>
        <taxon>Bacilli</taxon>
        <taxon>Bacillales</taxon>
        <taxon>Bacillaceae</taxon>
        <taxon>Pontibacillus</taxon>
    </lineage>
</organism>
<keyword evidence="7" id="KW-1185">Reference proteome</keyword>
<comment type="caution">
    <text evidence="6">The sequence shown here is derived from an EMBL/GenBank/DDBJ whole genome shotgun (WGS) entry which is preliminary data.</text>
</comment>
<dbReference type="PANTHER" id="PTHR30580:SF1">
    <property type="entry name" value="COMF OPERON PROTEIN 1"/>
    <property type="match status" value="1"/>
</dbReference>
<dbReference type="Gene3D" id="3.40.50.300">
    <property type="entry name" value="P-loop containing nucleotide triphosphate hydrolases"/>
    <property type="match status" value="2"/>
</dbReference>
<dbReference type="RefSeq" id="WP_231566601.1">
    <property type="nucleotide sequence ID" value="NZ_AULJ01000018.1"/>
</dbReference>
<sequence>MKFAQVISSLYSYFNSSFDWIPSTSTAKSHSPNVYPSLSGKLLLEKEVEMNKEEKEMLLSQGLLQRVPVIEDYVWGYLCRRCGNKKRRWFAGLPCDCGEECVYCRNCIEMGRVSTSSHFLVWTGSEPKWINDHVLKWDGELTFYQKRASEEIKSAIDSKNDLLVWAVCGAGKTEMLFEGLSHALAEGKRVCIATPRADVVKELFPRFQEVLPYVDMVALYGGSQHVDEGAQLVLSTTHQLLRYAQAFDVLIIDEVDAFPFYADSSLLWASRRAKKKESATIYLTATPRIRFKILSKLKKLQTVFVPQRFHGHPLPVPQFVSCFGWKSSLDKNTLPRKFKSWLHEKEAGTRRVLVFAPTIALAEQLADLIPNGVYVHSEDENRDEKVQQFREHEISILISTSILERGVTFPSIDVAVFHAGHRNFDEAALVQIVGRAGRSASDPNGDVVFFHDGKSEAMVEARYSILNMNDRSRKGER</sequence>
<dbReference type="InterPro" id="IPR027417">
    <property type="entry name" value="P-loop_NTPase"/>
</dbReference>
<dbReference type="GO" id="GO:0005524">
    <property type="term" value="F:ATP binding"/>
    <property type="evidence" value="ECO:0007669"/>
    <property type="project" value="UniProtKB-KW"/>
</dbReference>
<dbReference type="PANTHER" id="PTHR30580">
    <property type="entry name" value="PRIMOSOMAL PROTEIN N"/>
    <property type="match status" value="1"/>
</dbReference>
<dbReference type="Proteomes" id="UP000030403">
    <property type="component" value="Unassembled WGS sequence"/>
</dbReference>
<evidence type="ECO:0000259" key="4">
    <source>
        <dbReference type="PROSITE" id="PS51192"/>
    </source>
</evidence>
<evidence type="ECO:0000313" key="6">
    <source>
        <dbReference type="EMBL" id="KGX86789.1"/>
    </source>
</evidence>
<dbReference type="PROSITE" id="PS51192">
    <property type="entry name" value="HELICASE_ATP_BIND_1"/>
    <property type="match status" value="1"/>
</dbReference>
<dbReference type="GO" id="GO:0003677">
    <property type="term" value="F:DNA binding"/>
    <property type="evidence" value="ECO:0007669"/>
    <property type="project" value="UniProtKB-KW"/>
</dbReference>
<dbReference type="eggNOG" id="COG4098">
    <property type="taxonomic scope" value="Bacteria"/>
</dbReference>
<dbReference type="Pfam" id="PF00271">
    <property type="entry name" value="Helicase_C"/>
    <property type="match status" value="1"/>
</dbReference>
<dbReference type="EMBL" id="AVPF01000028">
    <property type="protein sequence ID" value="KGX86789.1"/>
    <property type="molecule type" value="Genomic_DNA"/>
</dbReference>
<dbReference type="InterPro" id="IPR006935">
    <property type="entry name" value="Helicase/UvrB_N"/>
</dbReference>
<dbReference type="SMART" id="SM00490">
    <property type="entry name" value="HELICc"/>
    <property type="match status" value="1"/>
</dbReference>
<evidence type="ECO:0000259" key="5">
    <source>
        <dbReference type="PROSITE" id="PS51194"/>
    </source>
</evidence>
<dbReference type="GO" id="GO:0016787">
    <property type="term" value="F:hydrolase activity"/>
    <property type="evidence" value="ECO:0007669"/>
    <property type="project" value="InterPro"/>
</dbReference>